<accession>A0A844ZHP0</accession>
<dbReference type="Proteomes" id="UP000433104">
    <property type="component" value="Unassembled WGS sequence"/>
</dbReference>
<name>A0A844ZHP0_9SPHN</name>
<evidence type="ECO:0000313" key="1">
    <source>
        <dbReference type="EMBL" id="MXO86646.1"/>
    </source>
</evidence>
<dbReference type="SUPFAM" id="SSF48452">
    <property type="entry name" value="TPR-like"/>
    <property type="match status" value="1"/>
</dbReference>
<proteinExistence type="predicted"/>
<dbReference type="InterPro" id="IPR010323">
    <property type="entry name" value="DUF924"/>
</dbReference>
<dbReference type="EMBL" id="WTYW01000003">
    <property type="protein sequence ID" value="MXO86646.1"/>
    <property type="molecule type" value="Genomic_DNA"/>
</dbReference>
<gene>
    <name evidence="1" type="ORF">GRI38_11480</name>
</gene>
<dbReference type="Gene3D" id="1.25.40.10">
    <property type="entry name" value="Tetratricopeptide repeat domain"/>
    <property type="match status" value="1"/>
</dbReference>
<dbReference type="Pfam" id="PF06041">
    <property type="entry name" value="DUF924"/>
    <property type="match status" value="1"/>
</dbReference>
<dbReference type="InterPro" id="IPR011990">
    <property type="entry name" value="TPR-like_helical_dom_sf"/>
</dbReference>
<organism evidence="1 2">
    <name type="scientific">Parapontixanthobacter aurantiacus</name>
    <dbReference type="NCBI Taxonomy" id="1463599"/>
    <lineage>
        <taxon>Bacteria</taxon>
        <taxon>Pseudomonadati</taxon>
        <taxon>Pseudomonadota</taxon>
        <taxon>Alphaproteobacteria</taxon>
        <taxon>Sphingomonadales</taxon>
        <taxon>Erythrobacteraceae</taxon>
        <taxon>Parapontixanthobacter</taxon>
    </lineage>
</organism>
<dbReference type="RefSeq" id="WP_160683972.1">
    <property type="nucleotide sequence ID" value="NZ_WTYW01000003.1"/>
</dbReference>
<reference evidence="1 2" key="1">
    <citation type="submission" date="2019-12" db="EMBL/GenBank/DDBJ databases">
        <title>Genomic-based taxomic classification of the family Erythrobacteraceae.</title>
        <authorList>
            <person name="Xu L."/>
        </authorList>
    </citation>
    <scope>NUCLEOTIDE SEQUENCE [LARGE SCALE GENOMIC DNA]</scope>
    <source>
        <strain evidence="1 2">MCCC 1A09962</strain>
    </source>
</reference>
<sequence length="183" mass="20602">MTAAARPWARELLHFWFAKLGPGDRFGGSDAIDAELARRFEADWRRMRSEPAGSFLTSSATARAAILLFDQVPRNIFRGSPRAFASDPLALSIAKAFLGAGLDRGLPEQQRLFAVMPFMHSEDIADQRFCVAYFAQYLPRQLSFARDHHAMIARFGRFPHRNAVLGRTSTPAEKRAIEEGFSW</sequence>
<protein>
    <submittedName>
        <fullName evidence="1">DUF924 family protein</fullName>
    </submittedName>
</protein>
<comment type="caution">
    <text evidence="1">The sequence shown here is derived from an EMBL/GenBank/DDBJ whole genome shotgun (WGS) entry which is preliminary data.</text>
</comment>
<dbReference type="AlphaFoldDB" id="A0A844ZHP0"/>
<dbReference type="Gene3D" id="1.20.58.320">
    <property type="entry name" value="TPR-like"/>
    <property type="match status" value="1"/>
</dbReference>
<keyword evidence="2" id="KW-1185">Reference proteome</keyword>
<evidence type="ECO:0000313" key="2">
    <source>
        <dbReference type="Proteomes" id="UP000433104"/>
    </source>
</evidence>
<dbReference type="OrthoDB" id="7593450at2"/>